<feature type="compositionally biased region" description="Polar residues" evidence="6">
    <location>
        <begin position="2377"/>
        <end position="2396"/>
    </location>
</feature>
<feature type="compositionally biased region" description="Polar residues" evidence="6">
    <location>
        <begin position="4836"/>
        <end position="4848"/>
    </location>
</feature>
<protein>
    <submittedName>
        <fullName evidence="7">Uncharacterized protein</fullName>
    </submittedName>
</protein>
<name>A0A8S1MCP5_9CILI</name>
<feature type="coiled-coil region" evidence="5">
    <location>
        <begin position="3738"/>
        <end position="3857"/>
    </location>
</feature>
<evidence type="ECO:0000256" key="4">
    <source>
        <dbReference type="ARBA" id="ARBA00023212"/>
    </source>
</evidence>
<keyword evidence="8" id="KW-1185">Reference proteome</keyword>
<feature type="compositionally biased region" description="Polar residues" evidence="6">
    <location>
        <begin position="2788"/>
        <end position="2807"/>
    </location>
</feature>
<feature type="coiled-coil region" evidence="5">
    <location>
        <begin position="3605"/>
        <end position="3632"/>
    </location>
</feature>
<dbReference type="PANTHER" id="PTHR18861">
    <property type="entry name" value="ELKS/RAB6-INTERACTING/CAST PROTEIN"/>
    <property type="match status" value="1"/>
</dbReference>
<feature type="coiled-coil region" evidence="5">
    <location>
        <begin position="4151"/>
        <end position="4227"/>
    </location>
</feature>
<dbReference type="PANTHER" id="PTHR18861:SF0">
    <property type="entry name" value="BRUCHPILOT, ISOFORM J"/>
    <property type="match status" value="1"/>
</dbReference>
<feature type="region of interest" description="Disordered" evidence="6">
    <location>
        <begin position="2788"/>
        <end position="2817"/>
    </location>
</feature>
<evidence type="ECO:0000256" key="6">
    <source>
        <dbReference type="SAM" id="MobiDB-lite"/>
    </source>
</evidence>
<reference evidence="7" key="1">
    <citation type="submission" date="2021-01" db="EMBL/GenBank/DDBJ databases">
        <authorList>
            <consortium name="Genoscope - CEA"/>
            <person name="William W."/>
        </authorList>
    </citation>
    <scope>NUCLEOTIDE SEQUENCE</scope>
</reference>
<sequence length="4912" mass="579589">MRGKNPPYYQICSPQRAPQLLQVVPQQPNQNDRLINLKCEKVLMGFEIQRQNQIIKELEENKIQLEQQIKTYKDEQKILLLEISSLNQEMKKVKDQEKNNRESMDVFVRNQPQLDNQMKFDLSAEYQKLKEENQYLESKISYLLSINQLEGKQDVSTTKKLNFDPHKAQNPISQNIQKLLDQLQNNLQSHKSGSSIQNKYINSLTILKEIIKSQISYLTNQGNQNAEVDYQQLEIYLTAINQDIEDLKSYETPKAVRRILDNQSPQLGRSCSQGLSSNEVFSKIIGHIEHLQQGATNIPTILKQISLLNSLVRLKNEDLKLINNNNKLRQSPTRFSIAISPVKYLSPIRISPIKIQPFIMNMSAPQKVSIIQSNIHDSHQTNQKQNVVDSFPIQQRDEFQNVLNSFRDNQGKISQLEYENIQLSEQVKLIRQRYEQLIQNQIQQSETQGLETESLNLRRKNLDLQQQINEFIDERIKLQRSVEYYKNQYQQIINLFNEEKQPNEYKKEIISQQDKINNLENEKLLLNDEYTTLIEKNDTLKKNQIQLQDQIIDLLKEVNKQNNEQYDDKDIESVEEKQEDQLKQLNILKTENQILKDQLAEVENQKCEDLKQFKEILGKGADQQCIADILTQKQKLQQDQRQHLIQINKLQQELIEEQNQNQLRQKEFKKQQEQQEKKDQQTQENKIELNALQLQKEINRLINEQINLKDELLQTKKQVNEQLQQQIQKPQGGEEKIQSQTDPEKVLQISSLQAECLNLKKQIQDVEQQRKDDLKNFEKMLGEGVNESQVIGLTSDKQQLQSDLRQLLNKCDQLQQEQIALQNQLLQKNRQIVDLQDENKQSEKAEQIREKDNEIKLLEQQVQTAKDQYQELLDLQQQNLTPGGQKEKILQQTKKIHDQQEVMNELQQKVETDIPQLNRLLCDAEEKLKETQNEANLWKKNYQDLHEAKQVKIDDFVKAEEIQGLNLEQAKETLQKLNEELKKSKLINNEQLKVNEQLKDQIDKFRQKDVKQNQEDTTQLQNQIDKLQNEQISLKDELLQTKKQVNEQLQQQIQKPQGGEEQIQFQTDPEKVLQISSLQAECLNLKKQIQDVEQQRKDDLKNFEKMIGEGVNESQVIGLTSDKQQLQSDLRQLQNKCDQLQQVQIELQDSLHQKNRQIVTLQDENKQSEKEEQIRVKDNQIKILEQQVQTAKDQYQELLDLQQQNLTPGGQKEKILQQTKEIHDQQEVINALQQKVETDIPQLNRLLCDAEEKLKETQNEANLWKKNYQDLHEAKQVKIDDFVKAEEIQGLNLESAKETLQKLNEELKKSKLINNEQLKVNEQLKDQIDKFRQKDVKQNQEDKTQLQNLIDKLQNEQISLKDELLQTKKQVNEQLQQQIQKPQGGEEQIQSQTDPEKVLQLSSLQAECLNLKKQIQDVEQQRKDDLKNFEKLLGEGVNESQVIGLTSDKQQLQSDLRQLQNKCDQLQQEQIALQNQLLQKNRQIVDLQDENKQSEKAEQIREKDNQIKLLEQQVQTAKDQYQELLDLQQQNLTPEGQKEKILQQTKEIHDQQEVINELQQKVETDIPQLKRQLCDAEEKLKETQNEANLWKKNYQDLHEAKQVKIDDFVKAEEIQGLNLEQAKETLQKLNEELKKQKLINNEQLKVNEQLKDQIDKFRQKDDKQNQEDKTQLQNLIDKLQNEQISLKDELLKTKKQVNEQLQQQIQKPQGGEEQIQSQTDPEKVLQLSSLQAECLNLKKQIQDVEQQRKDDLKNFEKLLGEGVNESQVIGLTSDKQQLQSDLRQLLNKCDQLQQEQITLQNQILLKNRQIVNLQDENKQSEKEEQIRIKDNQIKLLEQQVQTAKDQYQELLDLQQQNLTPGGQKEKILQQTKEIHDQQEVINELQQKVETDIPQLNRLLCDAEEKLKETQNEANLWKKNYQDLHEAKQVKIDDFVKAEEIQGLNLEQAKETLQKLNEELKKQKLINNEQLKVNEQLKDQIDKFRQKDDKQNQEDKTQLQNFIDKLQNEQISLKDELLQTKKQVNEQLQQQIQKPQGGEQQIQFQTDPEKVLQISSLQAECLNLKKQIQDVEQQRKDDLKNFEKMLGEGVNESQVIGLTSDKQQLQSDLRQLQNKCDQLQQEQIALQNQLLQKNRQIVDLQDENKQSEKAEQIREKDNEIKLLEQQVQTAKDQYQELLDLQQQNLTPGGQKEKILQQTKEIHDQQEVINELQQKVETEVPQLQGQLSEAQEKLKDAQKDAELWNRKYHELLESKQTQVQNILAPEEIEKLTSEEAKNALTQLNNQYSDKVQENRELEMVVQHLRQDLDSSQEKLQQQLKEAQQEKAIHEQQTQILNNQLRDLVAKDEVQRSEILDLKNKIDQENADFWRKQYQQLAEKQPEISSTQAGDIQEQQVEAGQQKGEEKPREGLNEELELLKIKLEKLNDLQKENEELKAQQILIQDELLQTKKQVNEQLQQQIQKPQGGEQQIQFQTDPEKVLQISSLQAECLNLKKQIQDVEQQRKDDLKNFEKMLGEGVNESQVIGLTSDKQQLQSDLRQLQNKCDQLQQEQIALQNQLLQKNRQIVDLQDENKQSEKAEQIREKDNEIKLLEQQNLTPGGQKEKILQQTKEIHDQQEVINELQQKVETEVPQLQGQLSEAQEKLKDAQKDAELWNRKYHELLESKQTQVQNILAPEEIEKLTSEEAKNALTQLNNQYSDKVQENRELEMVVQHLRQDLDSSQEKLQQQLKEAQQEKAIHEQQTQILNNQLRDLVAKDEVQRSEILDLKNKIDQENADFWRKQYQQLAEKQPEISSTQAGDIQEQQVEAGQQKGEEKPREGLNEELELLKIKLEKLNDLQKENEELKAQQILIQDELLQTKKQVNEQLQQQIQKPQGGEQQIQFQTDPEKVLQISSLQAECLNLKKQIQDVEQQRKDDLKNFEKMLGEGVNESQVIGLTSDKQQLQSDLRQLQNKCDQLQQEQIALQNQLLQKNRQIVDLQDENKQSEKAEQIREKDNEIKLLEQQVQTAKDQYQELLDLQQQNLTPGGQKEKILQQTKEIHDQQEVINELQQKVETEVPQLQGQLSEAQEKLKDAQKDAELWNRKYHELLESKQTQVQNILAPEEIEKLTSEEAKNALTQLNNQYSDKVQENRELEMVVQHLRQDLDSSQEKLQQQLKEAQQEKAIHEQQTQILNNQLRDLVAKDEVQRSEILDLKNKIDQENADFWRKQYQQLAEKQPEISSTQAGDIQEQQVEAGQQKGEEKPREGLNEELELLKIKLEKLNDLQKENEELKAQQILIQDELLQTKKQVNEQLQQQIQKPQGGEQQIQFQTDPEKVLQISSLQAECLNLKKQIQDVEQQRKDDLKNFEKMLGEGVNESQVIGLTSDKQQLQSDLRQLQNKCDQLQQEQIALQNQLLQKNRQIVDLQDENKQSEKAEQIREKDNEIKLLEQQVQTAKDQYQELLDLQQQNLTPGGQKEKILQQTKEIHDQQEVINELQQKVETEVPQLQGQLSEAQEKLKDAQKDAELWNRKYHELLESKQTQVQNILAPEEIEKLTSEEAKNALTQLNNQYSDKVQENRELENNYKQNMSLLFSKQQELEQLQMSNCQNQEIQNLKLTQLQNIIDDQANFISTLKQQIQNLQSEIVENNATFWKQSYNQLLEEFQKTNQNQHSSNDESVSLQTSQTNIFQETPKPQVDFQNLKQQNEDLMKIKFQLQQELIDAQNHISLLLSEKQEKPLCQEEGIIFSTDPEKVLVISQLQQKIELLNKQLFEIEQLRIEDLQKFKDMIGNGINESNVAALMQEKQALQSQIIKLQTQIDQLQQEQIVIQNQLILKTRKIIELEQSLKQDSNLENMIQLQNENRLLQEELLKFKKSYQELLEGQSENLTPNSLKEKILIFQKHIHDLEEQILISQQKYESEISSLVGQLSESQQRLKDSKVDAQLWDKKYHELLENRQNLPTLEIEDLKKKLEEAQLNAEKEKEKYHLLLQEELSQLSPTSAQAKLLQAMEQINQLKLQLESNKAQAYQQPQQEIEKLQDEIENQIRKIENFEQINQITNQQIEYLKGELQKKEINPPSEDVLSIKEQNILLQSQITQKIRELKEADEQNKQQQQKIFDTQKDQQKADFWKIQYQDLLSQQYSQEKSVQIQEQKELQINEEPLLEENQKKLLLQEQIYQLQIEKANLSQQLIETQKTANIVLQPKQQEELLNNRQNDLIKSLEKQIEDLKKENKDIIEQMRTALDENDVQKQVAQLIEINSKLNLNNAKLLIDIEINQKELIRQQSQVQLLNNTLNDLQDLNGAENAKMRISDLEKQLDLIGQQVEFWKQKYQQVLSEYSKQLSPTNVQLKMLEQTKLIHEQEEALLLLQKTKDQSKLESDSEINNLLIKNKEFQEENAVLRKKLQDYQNQTQQLSIQRVISQGENELQVQYWKDKYQEALEALYKDPEHVQEILKQKEEVAQTLYFDKDSQSIHDPESDLIEKLRSENQTFQGEVTFYKKRVYELEQQQKIEPSQQDTVQSRQYQITQLEKDLQKALTNCAYWEQKYNEIVQQNIKIETQKFGGDPTQTATFWRQKYDQVELNRQQLIQVIAEKEEQLELNMLSFQSILKDELKEELTKIRTQERQKIEQQFQQYYPQSESILIQKLKDSHEIEKEQLIQEFLRRIDQLLQSNVQKYPEGENWKELILRYEKQRQNELYELRQHLEILQRSQVSTKDIEFYAERRAYENTINELRARMSQEDPQELYDTIEYQRKVILDQENQIQFLQNERTNLEMHIMQLNQQIDQLKDNISKFQIQQDHRKRQRAEVLEAIEEMKRERAADRESFKSPYRQMRQSQRRTSWDRYPKDFLRPSNIQQPSPYQHHQASPMHKIPLQQSQFISPKQENREITIKLQELDEVKYKYQSALNNILQLETQVIEKLQQDDLQIE</sequence>
<feature type="compositionally biased region" description="Basic and acidic residues" evidence="6">
    <location>
        <begin position="4823"/>
        <end position="4833"/>
    </location>
</feature>
<evidence type="ECO:0000256" key="3">
    <source>
        <dbReference type="ARBA" id="ARBA00023054"/>
    </source>
</evidence>
<proteinExistence type="predicted"/>
<feature type="region of interest" description="Disordered" evidence="6">
    <location>
        <begin position="3216"/>
        <end position="3245"/>
    </location>
</feature>
<comment type="caution">
    <text evidence="7">The sequence shown here is derived from an EMBL/GenBank/DDBJ whole genome shotgun (WGS) entry which is preliminary data.</text>
</comment>
<feature type="coiled-coil region" evidence="5">
    <location>
        <begin position="2817"/>
        <end position="3176"/>
    </location>
</feature>
<feature type="coiled-coil region" evidence="5">
    <location>
        <begin position="3245"/>
        <end position="3565"/>
    </location>
</feature>
<feature type="coiled-coil region" evidence="5">
    <location>
        <begin position="48"/>
        <end position="139"/>
    </location>
</feature>
<evidence type="ECO:0000256" key="1">
    <source>
        <dbReference type="ARBA" id="ARBA00004245"/>
    </source>
</evidence>
<keyword evidence="4" id="KW-0206">Cytoskeleton</keyword>
<evidence type="ECO:0000256" key="5">
    <source>
        <dbReference type="SAM" id="Coils"/>
    </source>
</evidence>
<comment type="subcellular location">
    <subcellularLocation>
        <location evidence="1">Cytoplasm</location>
        <location evidence="1">Cytoskeleton</location>
    </subcellularLocation>
</comment>
<feature type="coiled-coil region" evidence="5">
    <location>
        <begin position="3946"/>
        <end position="4043"/>
    </location>
</feature>
<accession>A0A8S1MCP5</accession>
<feature type="region of interest" description="Disordered" evidence="6">
    <location>
        <begin position="4803"/>
        <end position="4851"/>
    </location>
</feature>
<feature type="coiled-coil region" evidence="5">
    <location>
        <begin position="4070"/>
        <end position="4104"/>
    </location>
</feature>
<feature type="coiled-coil region" evidence="5">
    <location>
        <begin position="509"/>
        <end position="605"/>
    </location>
</feature>
<feature type="coiled-coil region" evidence="5">
    <location>
        <begin position="4559"/>
        <end position="4612"/>
    </location>
</feature>
<evidence type="ECO:0000256" key="2">
    <source>
        <dbReference type="ARBA" id="ARBA00022490"/>
    </source>
</evidence>
<organism evidence="7 8">
    <name type="scientific">Paramecium sonneborni</name>
    <dbReference type="NCBI Taxonomy" id="65129"/>
    <lineage>
        <taxon>Eukaryota</taxon>
        <taxon>Sar</taxon>
        <taxon>Alveolata</taxon>
        <taxon>Ciliophora</taxon>
        <taxon>Intramacronucleata</taxon>
        <taxon>Oligohymenophorea</taxon>
        <taxon>Peniculida</taxon>
        <taxon>Parameciidae</taxon>
        <taxon>Paramecium</taxon>
    </lineage>
</organism>
<keyword evidence="2" id="KW-0963">Cytoplasm</keyword>
<feature type="region of interest" description="Disordered" evidence="6">
    <location>
        <begin position="2377"/>
        <end position="2407"/>
    </location>
</feature>
<gene>
    <name evidence="7" type="ORF">PSON_ATCC_30995.1.T0300123</name>
</gene>
<keyword evidence="3 5" id="KW-0175">Coiled coil</keyword>
<feature type="compositionally biased region" description="Polar residues" evidence="6">
    <location>
        <begin position="3216"/>
        <end position="3235"/>
    </location>
</feature>
<evidence type="ECO:0000313" key="7">
    <source>
        <dbReference type="EMBL" id="CAD8073094.1"/>
    </source>
</evidence>
<feature type="coiled-coil region" evidence="5">
    <location>
        <begin position="413"/>
        <end position="481"/>
    </location>
</feature>
<evidence type="ECO:0000313" key="8">
    <source>
        <dbReference type="Proteomes" id="UP000692954"/>
    </source>
</evidence>
<dbReference type="EMBL" id="CAJJDN010000030">
    <property type="protein sequence ID" value="CAD8073094.1"/>
    <property type="molecule type" value="Genomic_DNA"/>
</dbReference>
<feature type="region of interest" description="Disordered" evidence="6">
    <location>
        <begin position="1702"/>
        <end position="1722"/>
    </location>
</feature>
<dbReference type="GO" id="GO:0005856">
    <property type="term" value="C:cytoskeleton"/>
    <property type="evidence" value="ECO:0007669"/>
    <property type="project" value="UniProtKB-SubCell"/>
</dbReference>
<dbReference type="OrthoDB" id="10447872at2759"/>
<feature type="coiled-coil region" evidence="5">
    <location>
        <begin position="4365"/>
        <end position="4399"/>
    </location>
</feature>
<feature type="compositionally biased region" description="Low complexity" evidence="6">
    <location>
        <begin position="1702"/>
        <end position="1716"/>
    </location>
</feature>
<feature type="coiled-coil region" evidence="5">
    <location>
        <begin position="4262"/>
        <end position="4312"/>
    </location>
</feature>
<dbReference type="Proteomes" id="UP000692954">
    <property type="component" value="Unassembled WGS sequence"/>
</dbReference>